<dbReference type="OrthoDB" id="6118832at2759"/>
<dbReference type="AlphaFoldDB" id="A0A8S3UDR7"/>
<proteinExistence type="predicted"/>
<dbReference type="Proteomes" id="UP000683360">
    <property type="component" value="Unassembled WGS sequence"/>
</dbReference>
<dbReference type="Gene3D" id="2.60.40.10">
    <property type="entry name" value="Immunoglobulins"/>
    <property type="match status" value="1"/>
</dbReference>
<gene>
    <name evidence="2" type="ORF">MEDL_56134</name>
</gene>
<evidence type="ECO:0000313" key="3">
    <source>
        <dbReference type="Proteomes" id="UP000683360"/>
    </source>
</evidence>
<name>A0A8S3UDR7_MYTED</name>
<dbReference type="InterPro" id="IPR036179">
    <property type="entry name" value="Ig-like_dom_sf"/>
</dbReference>
<keyword evidence="3" id="KW-1185">Reference proteome</keyword>
<dbReference type="InterPro" id="IPR007110">
    <property type="entry name" value="Ig-like_dom"/>
</dbReference>
<organism evidence="2 3">
    <name type="scientific">Mytilus edulis</name>
    <name type="common">Blue mussel</name>
    <dbReference type="NCBI Taxonomy" id="6550"/>
    <lineage>
        <taxon>Eukaryota</taxon>
        <taxon>Metazoa</taxon>
        <taxon>Spiralia</taxon>
        <taxon>Lophotrochozoa</taxon>
        <taxon>Mollusca</taxon>
        <taxon>Bivalvia</taxon>
        <taxon>Autobranchia</taxon>
        <taxon>Pteriomorphia</taxon>
        <taxon>Mytilida</taxon>
        <taxon>Mytiloidea</taxon>
        <taxon>Mytilidae</taxon>
        <taxon>Mytilinae</taxon>
        <taxon>Mytilus</taxon>
    </lineage>
</organism>
<sequence length="382" mass="42585">MQCPFRSATTVLKKRWKSNKREETWYSDKPYLSMNYTPNSIIDGQSLRLCCSSDSRPPTTEMWWDIEGKVLSSKYDTDVLCHDIIDISRADSGSYGCFAGNDIGIENDEVIITVLSSNRVADSFGNSFQTGKIFVMSNGNMFLQQSAECLKRMLFFIDSNKIDRSGSVHQQIQMDVNTTEIESYNVKSENKEVAASIQMTPINSTMVFHGTEITVETIEIVLRFNISNKSSRQDYTVTLCNGYSNNSFVLYITSVPVDEGKLISEDMSQSESIEGQPVPVENIVYQNATQSVAFLSTPVQTSAEVIEYNRGSYVQEQTTAPLTGQLNYADVIFPPSATQDVVHIIGIENRTVYADVTVSAGATSLVDSRNVKRSGEEEEEDC</sequence>
<protein>
    <recommendedName>
        <fullName evidence="1">Ig-like domain-containing protein</fullName>
    </recommendedName>
</protein>
<feature type="domain" description="Ig-like" evidence="1">
    <location>
        <begin position="30"/>
        <end position="113"/>
    </location>
</feature>
<reference evidence="2" key="1">
    <citation type="submission" date="2021-03" db="EMBL/GenBank/DDBJ databases">
        <authorList>
            <person name="Bekaert M."/>
        </authorList>
    </citation>
    <scope>NUCLEOTIDE SEQUENCE</scope>
</reference>
<dbReference type="InterPro" id="IPR013783">
    <property type="entry name" value="Ig-like_fold"/>
</dbReference>
<evidence type="ECO:0000313" key="2">
    <source>
        <dbReference type="EMBL" id="CAG2244047.1"/>
    </source>
</evidence>
<dbReference type="EMBL" id="CAJPWZ010002725">
    <property type="protein sequence ID" value="CAG2244047.1"/>
    <property type="molecule type" value="Genomic_DNA"/>
</dbReference>
<comment type="caution">
    <text evidence="2">The sequence shown here is derived from an EMBL/GenBank/DDBJ whole genome shotgun (WGS) entry which is preliminary data.</text>
</comment>
<dbReference type="Pfam" id="PF13895">
    <property type="entry name" value="Ig_2"/>
    <property type="match status" value="1"/>
</dbReference>
<dbReference type="SUPFAM" id="SSF48726">
    <property type="entry name" value="Immunoglobulin"/>
    <property type="match status" value="1"/>
</dbReference>
<dbReference type="PROSITE" id="PS50835">
    <property type="entry name" value="IG_LIKE"/>
    <property type="match status" value="1"/>
</dbReference>
<evidence type="ECO:0000259" key="1">
    <source>
        <dbReference type="PROSITE" id="PS50835"/>
    </source>
</evidence>
<accession>A0A8S3UDR7</accession>